<comment type="similarity">
    <text evidence="1">Belongs to the short-chain dehydrogenases/reductases (SDR) family.</text>
</comment>
<dbReference type="EMBL" id="VLNR01000030">
    <property type="protein sequence ID" value="TSE07719.1"/>
    <property type="molecule type" value="Genomic_DNA"/>
</dbReference>
<dbReference type="PANTHER" id="PTHR44269">
    <property type="entry name" value="DEHYDROGENASE/REDUCTASE SDR FAMILY MEMBER 7-RELATED"/>
    <property type="match status" value="1"/>
</dbReference>
<dbReference type="Proteomes" id="UP000318833">
    <property type="component" value="Unassembled WGS sequence"/>
</dbReference>
<dbReference type="InterPro" id="IPR002347">
    <property type="entry name" value="SDR_fam"/>
</dbReference>
<comment type="caution">
    <text evidence="2">The sequence shown here is derived from an EMBL/GenBank/DDBJ whole genome shotgun (WGS) entry which is preliminary data.</text>
</comment>
<organism evidence="2 3">
    <name type="scientific">Aquimarina algiphila</name>
    <dbReference type="NCBI Taxonomy" id="2047982"/>
    <lineage>
        <taxon>Bacteria</taxon>
        <taxon>Pseudomonadati</taxon>
        <taxon>Bacteroidota</taxon>
        <taxon>Flavobacteriia</taxon>
        <taxon>Flavobacteriales</taxon>
        <taxon>Flavobacteriaceae</taxon>
        <taxon>Aquimarina</taxon>
    </lineage>
</organism>
<evidence type="ECO:0000313" key="2">
    <source>
        <dbReference type="EMBL" id="TSE07719.1"/>
    </source>
</evidence>
<dbReference type="InterPro" id="IPR020904">
    <property type="entry name" value="Sc_DH/Rdtase_CS"/>
</dbReference>
<dbReference type="InterPro" id="IPR036291">
    <property type="entry name" value="NAD(P)-bd_dom_sf"/>
</dbReference>
<dbReference type="InterPro" id="IPR053011">
    <property type="entry name" value="SDR_family_member_7"/>
</dbReference>
<dbReference type="SUPFAM" id="SSF51735">
    <property type="entry name" value="NAD(P)-binding Rossmann-fold domains"/>
    <property type="match status" value="1"/>
</dbReference>
<reference evidence="2 3" key="1">
    <citation type="submission" date="2019-07" db="EMBL/GenBank/DDBJ databases">
        <title>The draft genome sequence of Aquimarina algiphila M91.</title>
        <authorList>
            <person name="Meng X."/>
        </authorList>
    </citation>
    <scope>NUCLEOTIDE SEQUENCE [LARGE SCALE GENOMIC DNA]</scope>
    <source>
        <strain evidence="2 3">M91</strain>
    </source>
</reference>
<dbReference type="AlphaFoldDB" id="A0A554VIQ4"/>
<evidence type="ECO:0000256" key="1">
    <source>
        <dbReference type="RuleBase" id="RU000363"/>
    </source>
</evidence>
<dbReference type="Pfam" id="PF00106">
    <property type="entry name" value="adh_short"/>
    <property type="match status" value="1"/>
</dbReference>
<dbReference type="PANTHER" id="PTHR44269:SF1">
    <property type="entry name" value="DEHYDROGENASE_REDUCTASE SDR FAMILY MEMBER 7"/>
    <property type="match status" value="1"/>
</dbReference>
<name>A0A554VIQ4_9FLAO</name>
<proteinExistence type="inferred from homology"/>
<dbReference type="OrthoDB" id="822355at2"/>
<evidence type="ECO:0000313" key="3">
    <source>
        <dbReference type="Proteomes" id="UP000318833"/>
    </source>
</evidence>
<dbReference type="RefSeq" id="WP_143917007.1">
    <property type="nucleotide sequence ID" value="NZ_CANMIK010000035.1"/>
</dbReference>
<accession>A0A554VIQ4</accession>
<dbReference type="Gene3D" id="3.40.50.720">
    <property type="entry name" value="NAD(P)-binding Rossmann-like Domain"/>
    <property type="match status" value="1"/>
</dbReference>
<protein>
    <submittedName>
        <fullName evidence="2">SDR family NAD(P)-dependent oxidoreductase</fullName>
    </submittedName>
</protein>
<dbReference type="PRINTS" id="PR00081">
    <property type="entry name" value="GDHRDH"/>
</dbReference>
<dbReference type="PRINTS" id="PR00080">
    <property type="entry name" value="SDRFAMILY"/>
</dbReference>
<gene>
    <name evidence="2" type="ORF">FOF46_14925</name>
</gene>
<sequence length="266" mass="30195">MNIENKIVWITGSSSGIGKALAFEFINAGANVILSARREEELKKVAKNSKSRRKNILILPFDLENIEDFPDKVEKVVQKFGRIDILINNAGIGHRTKTLDTPNEIERKIMEVNFFGTINLTKLVAKKMQLKKKGKIVVISSILGKLGFPFHSTYSASKFALQGYFESLRMELYKDNIHILIVSPGFINTGIGERLITESGEVQGNPTGEERQFGMATDRCAKEVIRAIKKDVDHKFVGGPEISWVFKRQFFPKRFFKNIRKAFKLE</sequence>
<keyword evidence="3" id="KW-1185">Reference proteome</keyword>
<dbReference type="PROSITE" id="PS00061">
    <property type="entry name" value="ADH_SHORT"/>
    <property type="match status" value="1"/>
</dbReference>